<name>A0A561EVD1_9ACTN</name>
<dbReference type="Gene3D" id="3.40.50.12780">
    <property type="entry name" value="N-terminal domain of ligase-like"/>
    <property type="match status" value="1"/>
</dbReference>
<feature type="domain" description="AMP-dependent synthetase/ligase" evidence="5">
    <location>
        <begin position="14"/>
        <end position="412"/>
    </location>
</feature>
<dbReference type="Gene3D" id="3.30.300.30">
    <property type="match status" value="1"/>
</dbReference>
<dbReference type="Proteomes" id="UP000318416">
    <property type="component" value="Unassembled WGS sequence"/>
</dbReference>
<evidence type="ECO:0000256" key="2">
    <source>
        <dbReference type="ARBA" id="ARBA00022598"/>
    </source>
</evidence>
<evidence type="ECO:0000256" key="4">
    <source>
        <dbReference type="ARBA" id="ARBA00023098"/>
    </source>
</evidence>
<dbReference type="InterPro" id="IPR045851">
    <property type="entry name" value="AMP-bd_C_sf"/>
</dbReference>
<evidence type="ECO:0000313" key="6">
    <source>
        <dbReference type="EMBL" id="TWE19574.1"/>
    </source>
</evidence>
<comment type="caution">
    <text evidence="6">The sequence shown here is derived from an EMBL/GenBank/DDBJ whole genome shotgun (WGS) entry which is preliminary data.</text>
</comment>
<dbReference type="GO" id="GO:0071766">
    <property type="term" value="P:Actinobacterium-type cell wall biogenesis"/>
    <property type="evidence" value="ECO:0007669"/>
    <property type="project" value="UniProtKB-ARBA"/>
</dbReference>
<dbReference type="InterPro" id="IPR040097">
    <property type="entry name" value="FAAL/FAAC"/>
</dbReference>
<dbReference type="PROSITE" id="PS00455">
    <property type="entry name" value="AMP_BINDING"/>
    <property type="match status" value="1"/>
</dbReference>
<dbReference type="AlphaFoldDB" id="A0A561EVD1"/>
<accession>A0A561EVD1</accession>
<dbReference type="FunFam" id="3.40.50.12780:FF:000013">
    <property type="entry name" value="Long-chain-fatty-acid--AMP ligase FadD32"/>
    <property type="match status" value="1"/>
</dbReference>
<keyword evidence="4" id="KW-0443">Lipid metabolism</keyword>
<sequence>MSQRGTFTDVVLGRAAERPDRDAYLFLHAAPDSLDAQHLTYRELDHEVRRLAAWLIERGLRRERVLIAQSDGRSFAVSFLACLYAGAVAVPVAPPHGLHHADRVLGTVKDAGVALVLTGRSDALVVSQLLAAGGYQDIPCLAVDAAELPEAGDWQRPELTEDDLALLQYTSGSTSAPKGVMVTHRMLLANQRAIWRSMRTGADTRIGGWLPYHHDMGLVGQLLHPLWLGGTGVLLPSYAFVRRPVRWLEAVSRYGITASAGPNFGYELCVRRVTDAQLAGLDLSHWETAVNGAEPVSAETMRRFAERFAPVGFRPEAFVPAYGLAEGTLHVTGGRPSGTARPPVERVVDAEALAGNRFREASPGVPSRTVVGCGQADDVELRIVDPDSHELLPDGQVGEIWLRGESISPGYWKQPGAGENRGSLGEEHGYLRTGDLGVLDGGELFVTGRLKDSIVVAGRNLYPQDIERTVQKVSALFASGAVFGVGQEAGGEQRVVVVQEVRVGRHDLDLPALASAVRRCVAEEFEVRAGGVLLVRPGTVRRTTSGKLERAAMRSLFLDGRLKPLHEFVEPSLAGLRHDSPPGWSTLPAVS</sequence>
<dbReference type="RefSeq" id="WP_145793392.1">
    <property type="nucleotide sequence ID" value="NZ_BAAABR010000022.1"/>
</dbReference>
<proteinExistence type="inferred from homology"/>
<dbReference type="PANTHER" id="PTHR22754:SF32">
    <property type="entry name" value="DISCO-INTERACTING PROTEIN 2"/>
    <property type="match status" value="1"/>
</dbReference>
<comment type="similarity">
    <text evidence="1">Belongs to the ATP-dependent AMP-binding enzyme family.</text>
</comment>
<evidence type="ECO:0000256" key="3">
    <source>
        <dbReference type="ARBA" id="ARBA00022832"/>
    </source>
</evidence>
<dbReference type="OrthoDB" id="3671040at2"/>
<dbReference type="InterPro" id="IPR042099">
    <property type="entry name" value="ANL_N_sf"/>
</dbReference>
<dbReference type="GO" id="GO:0016874">
    <property type="term" value="F:ligase activity"/>
    <property type="evidence" value="ECO:0007669"/>
    <property type="project" value="UniProtKB-KW"/>
</dbReference>
<dbReference type="CDD" id="cd05931">
    <property type="entry name" value="FAAL"/>
    <property type="match status" value="1"/>
</dbReference>
<dbReference type="SUPFAM" id="SSF56801">
    <property type="entry name" value="Acetyl-CoA synthetase-like"/>
    <property type="match status" value="1"/>
</dbReference>
<gene>
    <name evidence="6" type="ORF">FB465_4692</name>
</gene>
<dbReference type="InterPro" id="IPR020845">
    <property type="entry name" value="AMP-binding_CS"/>
</dbReference>
<dbReference type="Pfam" id="PF00501">
    <property type="entry name" value="AMP-binding"/>
    <property type="match status" value="1"/>
</dbReference>
<dbReference type="GO" id="GO:0070566">
    <property type="term" value="F:adenylyltransferase activity"/>
    <property type="evidence" value="ECO:0007669"/>
    <property type="project" value="TreeGrafter"/>
</dbReference>
<dbReference type="GO" id="GO:0006633">
    <property type="term" value="P:fatty acid biosynthetic process"/>
    <property type="evidence" value="ECO:0007669"/>
    <property type="project" value="TreeGrafter"/>
</dbReference>
<keyword evidence="2 6" id="KW-0436">Ligase</keyword>
<protein>
    <submittedName>
        <fullName evidence="6">Acyl-CoA synthetase (AMP-forming)/AMP-acid ligase II</fullName>
    </submittedName>
</protein>
<dbReference type="GO" id="GO:0005886">
    <property type="term" value="C:plasma membrane"/>
    <property type="evidence" value="ECO:0007669"/>
    <property type="project" value="TreeGrafter"/>
</dbReference>
<evidence type="ECO:0000259" key="5">
    <source>
        <dbReference type="Pfam" id="PF00501"/>
    </source>
</evidence>
<keyword evidence="3" id="KW-0276">Fatty acid metabolism</keyword>
<keyword evidence="7" id="KW-1185">Reference proteome</keyword>
<evidence type="ECO:0000256" key="1">
    <source>
        <dbReference type="ARBA" id="ARBA00006432"/>
    </source>
</evidence>
<dbReference type="EMBL" id="VIVR01000001">
    <property type="protein sequence ID" value="TWE19574.1"/>
    <property type="molecule type" value="Genomic_DNA"/>
</dbReference>
<reference evidence="6 7" key="1">
    <citation type="submission" date="2019-06" db="EMBL/GenBank/DDBJ databases">
        <title>Sequencing the genomes of 1000 actinobacteria strains.</title>
        <authorList>
            <person name="Klenk H.-P."/>
        </authorList>
    </citation>
    <scope>NUCLEOTIDE SEQUENCE [LARGE SCALE GENOMIC DNA]</scope>
    <source>
        <strain evidence="6 7">DSM 41649</strain>
    </source>
</reference>
<dbReference type="PANTHER" id="PTHR22754">
    <property type="entry name" value="DISCO-INTERACTING PROTEIN 2 DIP2 -RELATED"/>
    <property type="match status" value="1"/>
</dbReference>
<organism evidence="6 7">
    <name type="scientific">Kitasatospora atroaurantiaca</name>
    <dbReference type="NCBI Taxonomy" id="285545"/>
    <lineage>
        <taxon>Bacteria</taxon>
        <taxon>Bacillati</taxon>
        <taxon>Actinomycetota</taxon>
        <taxon>Actinomycetes</taxon>
        <taxon>Kitasatosporales</taxon>
        <taxon>Streptomycetaceae</taxon>
        <taxon>Kitasatospora</taxon>
    </lineage>
</organism>
<evidence type="ECO:0000313" key="7">
    <source>
        <dbReference type="Proteomes" id="UP000318416"/>
    </source>
</evidence>
<dbReference type="InterPro" id="IPR000873">
    <property type="entry name" value="AMP-dep_synth/lig_dom"/>
</dbReference>